<feature type="compositionally biased region" description="Basic and acidic residues" evidence="1">
    <location>
        <begin position="55"/>
        <end position="75"/>
    </location>
</feature>
<dbReference type="VEuPathDB" id="FungiDB:MAPG_01175"/>
<reference evidence="4" key="1">
    <citation type="submission" date="2010-05" db="EMBL/GenBank/DDBJ databases">
        <title>The genome sequence of Magnaporthe poae strain ATCC 64411.</title>
        <authorList>
            <person name="Ma L.-J."/>
            <person name="Dead R."/>
            <person name="Young S."/>
            <person name="Zeng Q."/>
            <person name="Koehrsen M."/>
            <person name="Alvarado L."/>
            <person name="Berlin A."/>
            <person name="Chapman S.B."/>
            <person name="Chen Z."/>
            <person name="Freedman E."/>
            <person name="Gellesch M."/>
            <person name="Goldberg J."/>
            <person name="Griggs A."/>
            <person name="Gujja S."/>
            <person name="Heilman E.R."/>
            <person name="Heiman D."/>
            <person name="Hepburn T."/>
            <person name="Howarth C."/>
            <person name="Jen D."/>
            <person name="Larson L."/>
            <person name="Mehta T."/>
            <person name="Neiman D."/>
            <person name="Pearson M."/>
            <person name="Roberts A."/>
            <person name="Saif S."/>
            <person name="Shea T."/>
            <person name="Shenoy N."/>
            <person name="Sisk P."/>
            <person name="Stolte C."/>
            <person name="Sykes S."/>
            <person name="Walk T."/>
            <person name="White J."/>
            <person name="Yandava C."/>
            <person name="Haas B."/>
            <person name="Nusbaum C."/>
            <person name="Birren B."/>
        </authorList>
    </citation>
    <scope>NUCLEOTIDE SEQUENCE [LARGE SCALE GENOMIC DNA]</scope>
    <source>
        <strain evidence="4">ATCC 64411 / 73-15</strain>
    </source>
</reference>
<name>A0A0C4DN03_MAGP6</name>
<feature type="region of interest" description="Disordered" evidence="1">
    <location>
        <begin position="1"/>
        <end position="27"/>
    </location>
</feature>
<gene>
    <name evidence="2" type="ORF">MAPG_01175</name>
</gene>
<evidence type="ECO:0000313" key="3">
    <source>
        <dbReference type="EnsemblFungi" id="MAPG_01175T0"/>
    </source>
</evidence>
<accession>A0A0C4DN03</accession>
<reference evidence="3" key="5">
    <citation type="submission" date="2015-06" db="UniProtKB">
        <authorList>
            <consortium name="EnsemblFungi"/>
        </authorList>
    </citation>
    <scope>IDENTIFICATION</scope>
    <source>
        <strain evidence="3">ATCC 64411</strain>
    </source>
</reference>
<proteinExistence type="predicted"/>
<protein>
    <submittedName>
        <fullName evidence="2 3">Uncharacterized protein</fullName>
    </submittedName>
</protein>
<keyword evidence="4" id="KW-1185">Reference proteome</keyword>
<evidence type="ECO:0000256" key="1">
    <source>
        <dbReference type="SAM" id="MobiDB-lite"/>
    </source>
</evidence>
<reference evidence="2" key="3">
    <citation type="submission" date="2011-03" db="EMBL/GenBank/DDBJ databases">
        <title>Annotation of Magnaporthe poae ATCC 64411.</title>
        <authorList>
            <person name="Ma L.-J."/>
            <person name="Dead R."/>
            <person name="Young S.K."/>
            <person name="Zeng Q."/>
            <person name="Gargeya S."/>
            <person name="Fitzgerald M."/>
            <person name="Haas B."/>
            <person name="Abouelleil A."/>
            <person name="Alvarado L."/>
            <person name="Arachchi H.M."/>
            <person name="Berlin A."/>
            <person name="Brown A."/>
            <person name="Chapman S.B."/>
            <person name="Chen Z."/>
            <person name="Dunbar C."/>
            <person name="Freedman E."/>
            <person name="Gearin G."/>
            <person name="Gellesch M."/>
            <person name="Goldberg J."/>
            <person name="Griggs A."/>
            <person name="Gujja S."/>
            <person name="Heiman D."/>
            <person name="Howarth C."/>
            <person name="Larson L."/>
            <person name="Lui A."/>
            <person name="MacDonald P.J.P."/>
            <person name="Mehta T."/>
            <person name="Montmayeur A."/>
            <person name="Murphy C."/>
            <person name="Neiman D."/>
            <person name="Pearson M."/>
            <person name="Priest M."/>
            <person name="Roberts A."/>
            <person name="Saif S."/>
            <person name="Shea T."/>
            <person name="Shenoy N."/>
            <person name="Sisk P."/>
            <person name="Stolte C."/>
            <person name="Sykes S."/>
            <person name="Yandava C."/>
            <person name="Wortman J."/>
            <person name="Nusbaum C."/>
            <person name="Birren B."/>
        </authorList>
    </citation>
    <scope>NUCLEOTIDE SEQUENCE</scope>
    <source>
        <strain evidence="2">ATCC 64411</strain>
    </source>
</reference>
<feature type="region of interest" description="Disordered" evidence="1">
    <location>
        <begin position="50"/>
        <end position="75"/>
    </location>
</feature>
<dbReference type="AlphaFoldDB" id="A0A0C4DN03"/>
<reference evidence="3" key="4">
    <citation type="journal article" date="2015" name="G3 (Bethesda)">
        <title>Genome sequences of three phytopathogenic species of the Magnaporthaceae family of fungi.</title>
        <authorList>
            <person name="Okagaki L.H."/>
            <person name="Nunes C.C."/>
            <person name="Sailsbery J."/>
            <person name="Clay B."/>
            <person name="Brown D."/>
            <person name="John T."/>
            <person name="Oh Y."/>
            <person name="Young N."/>
            <person name="Fitzgerald M."/>
            <person name="Haas B.J."/>
            <person name="Zeng Q."/>
            <person name="Young S."/>
            <person name="Adiconis X."/>
            <person name="Fan L."/>
            <person name="Levin J.Z."/>
            <person name="Mitchell T.K."/>
            <person name="Okubara P.A."/>
            <person name="Farman M.L."/>
            <person name="Kohn L.M."/>
            <person name="Birren B."/>
            <person name="Ma L.-J."/>
            <person name="Dean R.A."/>
        </authorList>
    </citation>
    <scope>NUCLEOTIDE SEQUENCE</scope>
    <source>
        <strain evidence="3">ATCC 64411 / 73-15</strain>
    </source>
</reference>
<dbReference type="EnsemblFungi" id="MAPG_01175T0">
    <property type="protein sequence ID" value="MAPG_01175T0"/>
    <property type="gene ID" value="MAPG_01175"/>
</dbReference>
<sequence length="75" mass="8060">MCFGSSRSKKTHATGSSGKHQPAGRGGVLRFERAVRYDFRAGLPFASALWIPSEPPRRDGERKDAAAADAVSDRG</sequence>
<organism evidence="3 4">
    <name type="scientific">Magnaporthiopsis poae (strain ATCC 64411 / 73-15)</name>
    <name type="common">Kentucky bluegrass fungus</name>
    <name type="synonym">Magnaporthe poae</name>
    <dbReference type="NCBI Taxonomy" id="644358"/>
    <lineage>
        <taxon>Eukaryota</taxon>
        <taxon>Fungi</taxon>
        <taxon>Dikarya</taxon>
        <taxon>Ascomycota</taxon>
        <taxon>Pezizomycotina</taxon>
        <taxon>Sordariomycetes</taxon>
        <taxon>Sordariomycetidae</taxon>
        <taxon>Magnaporthales</taxon>
        <taxon>Magnaporthaceae</taxon>
        <taxon>Magnaporthiopsis</taxon>
    </lineage>
</organism>
<reference evidence="2" key="2">
    <citation type="submission" date="2010-05" db="EMBL/GenBank/DDBJ databases">
        <title>The Genome Sequence of Magnaporthe poae strain ATCC 64411.</title>
        <authorList>
            <consortium name="The Broad Institute Genome Sequencing Platform"/>
            <consortium name="Broad Institute Genome Sequencing Center for Infectious Disease"/>
            <person name="Ma L.-J."/>
            <person name="Dead R."/>
            <person name="Young S."/>
            <person name="Zeng Q."/>
            <person name="Koehrsen M."/>
            <person name="Alvarado L."/>
            <person name="Berlin A."/>
            <person name="Chapman S.B."/>
            <person name="Chen Z."/>
            <person name="Freedman E."/>
            <person name="Gellesch M."/>
            <person name="Goldberg J."/>
            <person name="Griggs A."/>
            <person name="Gujja S."/>
            <person name="Heilman E.R."/>
            <person name="Heiman D."/>
            <person name="Hepburn T."/>
            <person name="Howarth C."/>
            <person name="Jen D."/>
            <person name="Larson L."/>
            <person name="Mehta T."/>
            <person name="Neiman D."/>
            <person name="Pearson M."/>
            <person name="Roberts A."/>
            <person name="Saif S."/>
            <person name="Shea T."/>
            <person name="Shenoy N."/>
            <person name="Sisk P."/>
            <person name="Stolte C."/>
            <person name="Sykes S."/>
            <person name="Walk T."/>
            <person name="White J."/>
            <person name="Yandava C."/>
            <person name="Haas B."/>
            <person name="Nusbaum C."/>
            <person name="Birren B."/>
        </authorList>
    </citation>
    <scope>NUCLEOTIDE SEQUENCE</scope>
    <source>
        <strain evidence="2">ATCC 64411</strain>
    </source>
</reference>
<evidence type="ECO:0000313" key="2">
    <source>
        <dbReference type="EMBL" id="KLU82098.1"/>
    </source>
</evidence>
<dbReference type="Proteomes" id="UP000011715">
    <property type="component" value="Unassembled WGS sequence"/>
</dbReference>
<dbReference type="EMBL" id="ADBL01000278">
    <property type="status" value="NOT_ANNOTATED_CDS"/>
    <property type="molecule type" value="Genomic_DNA"/>
</dbReference>
<evidence type="ECO:0000313" key="4">
    <source>
        <dbReference type="Proteomes" id="UP000011715"/>
    </source>
</evidence>
<dbReference type="EMBL" id="GL876966">
    <property type="protein sequence ID" value="KLU82098.1"/>
    <property type="molecule type" value="Genomic_DNA"/>
</dbReference>